<protein>
    <submittedName>
        <fullName evidence="1">Uncharacterized protein</fullName>
    </submittedName>
</protein>
<name>J9EF62_WUCBA</name>
<feature type="non-terminal residue" evidence="1">
    <location>
        <position position="1"/>
    </location>
</feature>
<reference evidence="2" key="1">
    <citation type="submission" date="2012-08" db="EMBL/GenBank/DDBJ databases">
        <title>The Genome Sequence of Wuchereria bancrofti.</title>
        <authorList>
            <person name="Nutman T.B."/>
            <person name="Fink D.L."/>
            <person name="Russ C."/>
            <person name="Young S."/>
            <person name="Zeng Q."/>
            <person name="Koehrsen M."/>
            <person name="Alvarado L."/>
            <person name="Berlin A."/>
            <person name="Chapman S.B."/>
            <person name="Chen Z."/>
            <person name="Freedman E."/>
            <person name="Gellesch M."/>
            <person name="Goldberg J."/>
            <person name="Griggs A."/>
            <person name="Gujja S."/>
            <person name="Heilman E.R."/>
            <person name="Heiman D."/>
            <person name="Hepburn T."/>
            <person name="Howarth C."/>
            <person name="Jen D."/>
            <person name="Larson L."/>
            <person name="Lewis B."/>
            <person name="Mehta T."/>
            <person name="Park D."/>
            <person name="Pearson M."/>
            <person name="Roberts A."/>
            <person name="Saif S."/>
            <person name="Shea T."/>
            <person name="Shenoy N."/>
            <person name="Sisk P."/>
            <person name="Stolte C."/>
            <person name="Sykes S."/>
            <person name="Walk T."/>
            <person name="White J."/>
            <person name="Yandava C."/>
            <person name="Haas B."/>
            <person name="Henn M.R."/>
            <person name="Nusbaum C."/>
            <person name="Birren B."/>
        </authorList>
    </citation>
    <scope>NUCLEOTIDE SEQUENCE [LARGE SCALE GENOMIC DNA]</scope>
    <source>
        <strain evidence="2">NA</strain>
    </source>
</reference>
<comment type="caution">
    <text evidence="1">The sequence shown here is derived from an EMBL/GenBank/DDBJ whole genome shotgun (WGS) entry which is preliminary data.</text>
</comment>
<organism evidence="1 2">
    <name type="scientific">Wuchereria bancrofti</name>
    <dbReference type="NCBI Taxonomy" id="6293"/>
    <lineage>
        <taxon>Eukaryota</taxon>
        <taxon>Metazoa</taxon>
        <taxon>Ecdysozoa</taxon>
        <taxon>Nematoda</taxon>
        <taxon>Chromadorea</taxon>
        <taxon>Rhabditida</taxon>
        <taxon>Spirurina</taxon>
        <taxon>Spiruromorpha</taxon>
        <taxon>Filarioidea</taxon>
        <taxon>Onchocercidae</taxon>
        <taxon>Wuchereria</taxon>
    </lineage>
</organism>
<dbReference type="AlphaFoldDB" id="J9EF62"/>
<evidence type="ECO:0000313" key="2">
    <source>
        <dbReference type="Proteomes" id="UP000004810"/>
    </source>
</evidence>
<dbReference type="EMBL" id="ADBV01003946">
    <property type="protein sequence ID" value="EJW81071.1"/>
    <property type="molecule type" value="Genomic_DNA"/>
</dbReference>
<sequence>AQVAHACCCCLLVGDTNWVRNASNGRSVGCLVERKEGNEMKLKVEKLELERFERRRIVPSHFYRPVSFILCKGRSLQQLTTTKQIA</sequence>
<gene>
    <name evidence="1" type="ORF">WUBG_08019</name>
</gene>
<proteinExistence type="predicted"/>
<dbReference type="Proteomes" id="UP000004810">
    <property type="component" value="Unassembled WGS sequence"/>
</dbReference>
<accession>J9EF62</accession>
<evidence type="ECO:0000313" key="1">
    <source>
        <dbReference type="EMBL" id="EJW81071.1"/>
    </source>
</evidence>